<evidence type="ECO:0000313" key="2">
    <source>
        <dbReference type="Proteomes" id="UP000471633"/>
    </source>
</evidence>
<name>A0A922IIP7_SCHHA</name>
<dbReference type="RefSeq" id="XP_051064883.1">
    <property type="nucleotide sequence ID" value="XM_051217471.1"/>
</dbReference>
<keyword evidence="1" id="KW-0687">Ribonucleoprotein</keyword>
<accession>A0A922IIP7</accession>
<dbReference type="AlphaFoldDB" id="A0A922IIP7"/>
<organism evidence="1 2">
    <name type="scientific">Schistosoma haematobium</name>
    <name type="common">Blood fluke</name>
    <dbReference type="NCBI Taxonomy" id="6185"/>
    <lineage>
        <taxon>Eukaryota</taxon>
        <taxon>Metazoa</taxon>
        <taxon>Spiralia</taxon>
        <taxon>Lophotrochozoa</taxon>
        <taxon>Platyhelminthes</taxon>
        <taxon>Trematoda</taxon>
        <taxon>Digenea</taxon>
        <taxon>Strigeidida</taxon>
        <taxon>Schistosomatoidea</taxon>
        <taxon>Schistosomatidae</taxon>
        <taxon>Schistosoma</taxon>
    </lineage>
</organism>
<comment type="caution">
    <text evidence="1">The sequence shown here is derived from an EMBL/GenBank/DDBJ whole genome shotgun (WGS) entry which is preliminary data.</text>
</comment>
<sequence length="101" mass="11850">MRLRTSVVFRGSLLATTGRRNESKSLDCHQKFLPLEIRGLNDLKPRDNRHIFSKEKPVTLHERFRDFIDWTNIWPAAATFHHSLVPFRVRQGSCKVSVHKI</sequence>
<reference evidence="1" key="2">
    <citation type="journal article" date="2019" name="Gigascience">
        <title>High-quality Schistosoma haematobium genome achieved by single-molecule and long-range sequencing.</title>
        <authorList>
            <person name="Stroehlein A.J."/>
            <person name="Korhonen P.K."/>
            <person name="Chong T.M."/>
            <person name="Lim Y.L."/>
            <person name="Chan K.G."/>
            <person name="Webster B."/>
            <person name="Rollinson D."/>
            <person name="Brindley P.J."/>
            <person name="Gasser R.B."/>
            <person name="Young N.D."/>
        </authorList>
    </citation>
    <scope>NUCLEOTIDE SEQUENCE</scope>
</reference>
<dbReference type="GeneID" id="24595159"/>
<proteinExistence type="predicted"/>
<protein>
    <submittedName>
        <fullName evidence="1">28S ribosomal protein S35, mitochondrial</fullName>
    </submittedName>
</protein>
<reference evidence="1" key="4">
    <citation type="journal article" date="2022" name="PLoS Pathog.">
        <title>Chromosome-level genome of Schistosoma haematobium underpins genome-wide explorations of molecular variation.</title>
        <authorList>
            <person name="Stroehlein A.J."/>
            <person name="Korhonen P.K."/>
            <person name="Lee V.V."/>
            <person name="Ralph S.A."/>
            <person name="Mentink-Kane M."/>
            <person name="You H."/>
            <person name="McManus D.P."/>
            <person name="Tchuente L.T."/>
            <person name="Stothard J.R."/>
            <person name="Kaur P."/>
            <person name="Dudchenko O."/>
            <person name="Aiden E.L."/>
            <person name="Yang B."/>
            <person name="Yang H."/>
            <person name="Emery A.M."/>
            <person name="Webster B.L."/>
            <person name="Brindley P.J."/>
            <person name="Rollinson D."/>
            <person name="Chang B.C.H."/>
            <person name="Gasser R.B."/>
            <person name="Young N.D."/>
        </authorList>
    </citation>
    <scope>NUCLEOTIDE SEQUENCE</scope>
</reference>
<dbReference type="EMBL" id="AMPZ03000007">
    <property type="protein sequence ID" value="KAH9580509.1"/>
    <property type="molecule type" value="Genomic_DNA"/>
</dbReference>
<keyword evidence="2" id="KW-1185">Reference proteome</keyword>
<reference evidence="1" key="1">
    <citation type="journal article" date="2012" name="Nat. Genet.">
        <title>Whole-genome sequence of Schistosoma haematobium.</title>
        <authorList>
            <person name="Young N.D."/>
            <person name="Jex A.R."/>
            <person name="Li B."/>
            <person name="Liu S."/>
            <person name="Yang L."/>
            <person name="Xiong Z."/>
            <person name="Li Y."/>
            <person name="Cantacessi C."/>
            <person name="Hall R.S."/>
            <person name="Xu X."/>
            <person name="Chen F."/>
            <person name="Wu X."/>
            <person name="Zerlotini A."/>
            <person name="Oliveira G."/>
            <person name="Hofmann A."/>
            <person name="Zhang G."/>
            <person name="Fang X."/>
            <person name="Kang Y."/>
            <person name="Campbell B.E."/>
            <person name="Loukas A."/>
            <person name="Ranganathan S."/>
            <person name="Rollinson D."/>
            <person name="Rinaldi G."/>
            <person name="Brindley P.J."/>
            <person name="Yang H."/>
            <person name="Wang J."/>
            <person name="Wang J."/>
            <person name="Gasser R.B."/>
        </authorList>
    </citation>
    <scope>NUCLEOTIDE SEQUENCE</scope>
</reference>
<keyword evidence="1" id="KW-0689">Ribosomal protein</keyword>
<dbReference type="CTD" id="24595159"/>
<dbReference type="GO" id="GO:0005840">
    <property type="term" value="C:ribosome"/>
    <property type="evidence" value="ECO:0007669"/>
    <property type="project" value="UniProtKB-KW"/>
</dbReference>
<dbReference type="Proteomes" id="UP000471633">
    <property type="component" value="Unassembled WGS sequence"/>
</dbReference>
<gene>
    <name evidence="1" type="primary">MRPS35_1</name>
    <name evidence="1" type="ORF">MS3_00009139</name>
</gene>
<reference evidence="1" key="3">
    <citation type="submission" date="2021-06" db="EMBL/GenBank/DDBJ databases">
        <title>Chromosome-level genome assembly for S. haematobium.</title>
        <authorList>
            <person name="Stroehlein A.J."/>
        </authorList>
    </citation>
    <scope>NUCLEOTIDE SEQUENCE</scope>
</reference>
<evidence type="ECO:0000313" key="1">
    <source>
        <dbReference type="EMBL" id="KAH9580509.1"/>
    </source>
</evidence>